<proteinExistence type="predicted"/>
<dbReference type="InterPro" id="IPR008984">
    <property type="entry name" value="SMAD_FHA_dom_sf"/>
</dbReference>
<dbReference type="GO" id="GO:0009791">
    <property type="term" value="P:post-embryonic development"/>
    <property type="evidence" value="ECO:0007669"/>
    <property type="project" value="UniProtKB-ARBA"/>
</dbReference>
<dbReference type="GO" id="GO:0006355">
    <property type="term" value="P:regulation of DNA-templated transcription"/>
    <property type="evidence" value="ECO:0007669"/>
    <property type="project" value="InterPro"/>
</dbReference>
<feature type="compositionally biased region" description="Low complexity" evidence="1">
    <location>
        <begin position="441"/>
        <end position="455"/>
    </location>
</feature>
<dbReference type="GO" id="GO:0050793">
    <property type="term" value="P:regulation of developmental process"/>
    <property type="evidence" value="ECO:0007669"/>
    <property type="project" value="UniProtKB-ARBA"/>
</dbReference>
<evidence type="ECO:0000313" key="3">
    <source>
        <dbReference type="EMBL" id="KAJ6223529.1"/>
    </source>
</evidence>
<name>A0A9Q0MD57_BLOTA</name>
<feature type="domain" description="MH2" evidence="2">
    <location>
        <begin position="79"/>
        <end position="306"/>
    </location>
</feature>
<reference evidence="3" key="1">
    <citation type="submission" date="2022-12" db="EMBL/GenBank/DDBJ databases">
        <title>Genome assemblies of Blomia tropicalis.</title>
        <authorList>
            <person name="Cui Y."/>
        </authorList>
    </citation>
    <scope>NUCLEOTIDE SEQUENCE</scope>
    <source>
        <tissue evidence="3">Adult mites</tissue>
    </source>
</reference>
<organism evidence="3 4">
    <name type="scientific">Blomia tropicalis</name>
    <name type="common">Mite</name>
    <dbReference type="NCBI Taxonomy" id="40697"/>
    <lineage>
        <taxon>Eukaryota</taxon>
        <taxon>Metazoa</taxon>
        <taxon>Ecdysozoa</taxon>
        <taxon>Arthropoda</taxon>
        <taxon>Chelicerata</taxon>
        <taxon>Arachnida</taxon>
        <taxon>Acari</taxon>
        <taxon>Acariformes</taxon>
        <taxon>Sarcoptiformes</taxon>
        <taxon>Astigmata</taxon>
        <taxon>Glycyphagoidea</taxon>
        <taxon>Echimyopodidae</taxon>
        <taxon>Blomia</taxon>
    </lineage>
</organism>
<protein>
    <recommendedName>
        <fullName evidence="2">MH2 domain-containing protein</fullName>
    </recommendedName>
</protein>
<keyword evidence="4" id="KW-1185">Reference proteome</keyword>
<feature type="compositionally biased region" description="Polar residues" evidence="1">
    <location>
        <begin position="456"/>
        <end position="474"/>
    </location>
</feature>
<feature type="region of interest" description="Disordered" evidence="1">
    <location>
        <begin position="179"/>
        <end position="201"/>
    </location>
</feature>
<dbReference type="SMART" id="SM00524">
    <property type="entry name" value="DWB"/>
    <property type="match status" value="1"/>
</dbReference>
<dbReference type="PROSITE" id="PS51076">
    <property type="entry name" value="MH2"/>
    <property type="match status" value="1"/>
</dbReference>
<dbReference type="Gene3D" id="2.60.200.10">
    <property type="match status" value="1"/>
</dbReference>
<dbReference type="SUPFAM" id="SSF49879">
    <property type="entry name" value="SMAD/FHA domain"/>
    <property type="match status" value="1"/>
</dbReference>
<evidence type="ECO:0000259" key="2">
    <source>
        <dbReference type="PROSITE" id="PS51076"/>
    </source>
</evidence>
<evidence type="ECO:0000313" key="4">
    <source>
        <dbReference type="Proteomes" id="UP001142055"/>
    </source>
</evidence>
<dbReference type="Pfam" id="PF03166">
    <property type="entry name" value="MH2"/>
    <property type="match status" value="1"/>
</dbReference>
<dbReference type="OMA" id="QCKSENE"/>
<feature type="region of interest" description="Disordered" evidence="1">
    <location>
        <begin position="416"/>
        <end position="474"/>
    </location>
</feature>
<feature type="compositionally biased region" description="Low complexity" evidence="1">
    <location>
        <begin position="179"/>
        <end position="196"/>
    </location>
</feature>
<accession>A0A9Q0MD57</accession>
<dbReference type="AlphaFoldDB" id="A0A9Q0MD57"/>
<gene>
    <name evidence="3" type="ORF">RDWZM_002074</name>
</gene>
<dbReference type="InterPro" id="IPR017855">
    <property type="entry name" value="SMAD-like_dom_sf"/>
</dbReference>
<dbReference type="PANTHER" id="PTHR22742">
    <property type="entry name" value="EXPANSION, ISOFORM A-RELATED"/>
    <property type="match status" value="1"/>
</dbReference>
<dbReference type="PANTHER" id="PTHR22742:SF2">
    <property type="entry name" value="EXPANSION, ISOFORM A-RELATED"/>
    <property type="match status" value="1"/>
</dbReference>
<sequence length="474" mass="53497">MISRKKIILKSEEIKQRSKMETKKAANDSNDNVINDGNGLMLGDEMFEDENAWRNLEQLLSDQISEILHKWNSIDDEIWAKVVCFERNRRIAKAYARSPVISVSGSDLAFDGSRIGLNAFPNCRRDSVTERLKRQIKSGFKLKIDQLGNIYIKRVGKCSVYLATANDIIRQCKSENENASTISSSSSPTRPASNVSNSPGKTNKKLFHSLELNKAQILFDMKRFIAALSTHTRPAQYPSASLLDRFQSYCIHLVQVVQCSDESCQTILRHPCWLVLANVVGLDLLWSRFGNPHLVMLNRNQLISVRSCFPNGSEDGRNGKQRFDPLFANNSRQQHPQINRLPTHHKSTDDLYYSGYMAKVSNNNNNTNNNSNNNQQQARHLKIIDHHGIVPLSFVSSTSALIAMKKLSHSNIELRSITNQDQNRQSANEEDQTVNNDEQLSEVSMNGSSSHSMTSLLQNKTQNISTTSKTKSND</sequence>
<dbReference type="EMBL" id="JAPWDV010000001">
    <property type="protein sequence ID" value="KAJ6223529.1"/>
    <property type="molecule type" value="Genomic_DNA"/>
</dbReference>
<feature type="compositionally biased region" description="Polar residues" evidence="1">
    <location>
        <begin position="416"/>
        <end position="426"/>
    </location>
</feature>
<dbReference type="InterPro" id="IPR001132">
    <property type="entry name" value="SMAD_dom_Dwarfin-type"/>
</dbReference>
<evidence type="ECO:0000256" key="1">
    <source>
        <dbReference type="SAM" id="MobiDB-lite"/>
    </source>
</evidence>
<dbReference type="Proteomes" id="UP001142055">
    <property type="component" value="Chromosome 1"/>
</dbReference>
<comment type="caution">
    <text evidence="3">The sequence shown here is derived from an EMBL/GenBank/DDBJ whole genome shotgun (WGS) entry which is preliminary data.</text>
</comment>
<dbReference type="GO" id="GO:0051239">
    <property type="term" value="P:regulation of multicellular organismal process"/>
    <property type="evidence" value="ECO:0007669"/>
    <property type="project" value="UniProtKB-ARBA"/>
</dbReference>